<feature type="compositionally biased region" description="Basic residues" evidence="6">
    <location>
        <begin position="216"/>
        <end position="237"/>
    </location>
</feature>
<comment type="subcellular location">
    <subcellularLocation>
        <location evidence="1">Membrane</location>
        <topology evidence="1">Multi-pass membrane protein</topology>
    </subcellularLocation>
</comment>
<evidence type="ECO:0000313" key="9">
    <source>
        <dbReference type="Proteomes" id="UP001460270"/>
    </source>
</evidence>
<feature type="compositionally biased region" description="Polar residues" evidence="6">
    <location>
        <begin position="173"/>
        <end position="202"/>
    </location>
</feature>
<proteinExistence type="inferred from homology"/>
<evidence type="ECO:0008006" key="10">
    <source>
        <dbReference type="Google" id="ProtNLM"/>
    </source>
</evidence>
<organism evidence="8 9">
    <name type="scientific">Mugilogobius chulae</name>
    <name type="common">yellowstripe goby</name>
    <dbReference type="NCBI Taxonomy" id="88201"/>
    <lineage>
        <taxon>Eukaryota</taxon>
        <taxon>Metazoa</taxon>
        <taxon>Chordata</taxon>
        <taxon>Craniata</taxon>
        <taxon>Vertebrata</taxon>
        <taxon>Euteleostomi</taxon>
        <taxon>Actinopterygii</taxon>
        <taxon>Neopterygii</taxon>
        <taxon>Teleostei</taxon>
        <taxon>Neoteleostei</taxon>
        <taxon>Acanthomorphata</taxon>
        <taxon>Gobiaria</taxon>
        <taxon>Gobiiformes</taxon>
        <taxon>Gobioidei</taxon>
        <taxon>Gobiidae</taxon>
        <taxon>Gobionellinae</taxon>
        <taxon>Mugilogobius</taxon>
    </lineage>
</organism>
<dbReference type="PANTHER" id="PTHR12191">
    <property type="entry name" value="SOLUTE CARRIER FAMILY 39"/>
    <property type="match status" value="1"/>
</dbReference>
<accession>A0AAW0PUL8</accession>
<keyword evidence="5 7" id="KW-0472">Membrane</keyword>
<dbReference type="GO" id="GO:0005385">
    <property type="term" value="F:zinc ion transmembrane transporter activity"/>
    <property type="evidence" value="ECO:0007669"/>
    <property type="project" value="TreeGrafter"/>
</dbReference>
<evidence type="ECO:0000256" key="3">
    <source>
        <dbReference type="ARBA" id="ARBA00022692"/>
    </source>
</evidence>
<dbReference type="Pfam" id="PF02535">
    <property type="entry name" value="Zip"/>
    <property type="match status" value="1"/>
</dbReference>
<name>A0AAW0PUL8_9GOBI</name>
<keyword evidence="9" id="KW-1185">Reference proteome</keyword>
<feature type="transmembrane region" description="Helical" evidence="7">
    <location>
        <begin position="319"/>
        <end position="340"/>
    </location>
</feature>
<evidence type="ECO:0000256" key="4">
    <source>
        <dbReference type="ARBA" id="ARBA00022989"/>
    </source>
</evidence>
<sequence length="737" mass="82482">MSLGQCHFSLQLSHDPSASTDRSGLKEALTQNKLHDLRHSKNSFGAFLELCHISLKIYTIIALSLVLVELKTLKKGWHKRSQGQHDHSSPQDGASDLGTEFDGVWKGLTALGGIYLLFIIEHCLGMYKHYKDHKLKQNGDDGGIGRKLSDHKLNRRSDAEWLNLKALPEDADSSATCDNGLSDTQLTEVQTPDSPSTQTDLTASSPPPPPSASPKKNGHKGHSHGHSHGRSHGHGHSHGGNCHSDQDMKDAGIASIAWMVIMGDGMHNFSDGLAIGAAFSANLTGGISTSVAVFCHELPHELGDFAVLLKAGMSVKQAIVYNVLSALMAYIGMLIGTAVGQYTHNLTSWIFAITAGMFLYVALVDMLPEMLHGDSEDHKRCQVGHFLLQNLGLLSGFTIMLLIAIFEDQIDQILFDFDLDTYRTRLCSTSTRTRSGPDRVRLRLGHVQDQIVFDFDSDTYRTRSCSSSSDTYRTRSCSTSARTRTGPGRVRLRLGHVQDQTVFDFDSDTYRTRSCSTPTRTRRGPDRVRLRLGHVEDQTVFDFDSDTYRTRSCSTSTRTRTGPDRVRLRLGHVQDQVVFDFDSDTYRTRPCSTSTRTRTGPDRVRLRLGHVQDQIVFDFDLDTYRTRSCSTSTWTRTGPDRVRLRLGHVQDQIVFHFDFDSDTYRTRSCSTPTRTRTGPDRVRLRLGHVKDQTVFNFDSDTYRTRSCSTSTRTRTGPDRVRLRLGHVQDQIVFDSGF</sequence>
<evidence type="ECO:0000313" key="8">
    <source>
        <dbReference type="EMBL" id="KAK7938878.1"/>
    </source>
</evidence>
<dbReference type="InterPro" id="IPR003689">
    <property type="entry name" value="ZIP"/>
</dbReference>
<gene>
    <name evidence="8" type="ORF">WMY93_002204</name>
</gene>
<dbReference type="GO" id="GO:0030003">
    <property type="term" value="P:intracellular monoatomic cation homeostasis"/>
    <property type="evidence" value="ECO:0007669"/>
    <property type="project" value="TreeGrafter"/>
</dbReference>
<dbReference type="AlphaFoldDB" id="A0AAW0PUL8"/>
<dbReference type="EMBL" id="JBBPFD010000002">
    <property type="protein sequence ID" value="KAK7938878.1"/>
    <property type="molecule type" value="Genomic_DNA"/>
</dbReference>
<evidence type="ECO:0000256" key="1">
    <source>
        <dbReference type="ARBA" id="ARBA00004141"/>
    </source>
</evidence>
<feature type="transmembrane region" description="Helical" evidence="7">
    <location>
        <begin position="107"/>
        <end position="127"/>
    </location>
</feature>
<dbReference type="Proteomes" id="UP001460270">
    <property type="component" value="Unassembled WGS sequence"/>
</dbReference>
<feature type="region of interest" description="Disordered" evidence="6">
    <location>
        <begin position="171"/>
        <end position="246"/>
    </location>
</feature>
<evidence type="ECO:0000256" key="5">
    <source>
        <dbReference type="ARBA" id="ARBA00023136"/>
    </source>
</evidence>
<dbReference type="GO" id="GO:0071578">
    <property type="term" value="P:zinc ion import across plasma membrane"/>
    <property type="evidence" value="ECO:0007669"/>
    <property type="project" value="TreeGrafter"/>
</dbReference>
<comment type="similarity">
    <text evidence="2">Belongs to the ZIP transporter (TC 2.A.5) family.</text>
</comment>
<dbReference type="GO" id="GO:0140410">
    <property type="term" value="F:monoatomic cation:bicarbonate symporter activity"/>
    <property type="evidence" value="ECO:0007669"/>
    <property type="project" value="TreeGrafter"/>
</dbReference>
<evidence type="ECO:0000256" key="6">
    <source>
        <dbReference type="SAM" id="MobiDB-lite"/>
    </source>
</evidence>
<feature type="transmembrane region" description="Helical" evidence="7">
    <location>
        <begin position="47"/>
        <end position="68"/>
    </location>
</feature>
<keyword evidence="4 7" id="KW-1133">Transmembrane helix</keyword>
<keyword evidence="3 7" id="KW-0812">Transmembrane</keyword>
<dbReference type="InterPro" id="IPR050799">
    <property type="entry name" value="ZIP_Transporter"/>
</dbReference>
<feature type="transmembrane region" description="Helical" evidence="7">
    <location>
        <begin position="346"/>
        <end position="367"/>
    </location>
</feature>
<protein>
    <recommendedName>
        <fullName evidence="10">Zinc transporter ZIP10</fullName>
    </recommendedName>
</protein>
<evidence type="ECO:0000256" key="7">
    <source>
        <dbReference type="SAM" id="Phobius"/>
    </source>
</evidence>
<reference evidence="9" key="1">
    <citation type="submission" date="2024-04" db="EMBL/GenBank/DDBJ databases">
        <title>Salinicola lusitanus LLJ914,a marine bacterium isolated from the Okinawa Trough.</title>
        <authorList>
            <person name="Li J."/>
        </authorList>
    </citation>
    <scope>NUCLEOTIDE SEQUENCE [LARGE SCALE GENOMIC DNA]</scope>
</reference>
<dbReference type="GO" id="GO:0005886">
    <property type="term" value="C:plasma membrane"/>
    <property type="evidence" value="ECO:0007669"/>
    <property type="project" value="TreeGrafter"/>
</dbReference>
<evidence type="ECO:0000256" key="2">
    <source>
        <dbReference type="ARBA" id="ARBA00006939"/>
    </source>
</evidence>
<feature type="transmembrane region" description="Helical" evidence="7">
    <location>
        <begin position="387"/>
        <end position="406"/>
    </location>
</feature>
<dbReference type="PANTHER" id="PTHR12191:SF14">
    <property type="entry name" value="ZINC TRANSPORTER ZIP10"/>
    <property type="match status" value="1"/>
</dbReference>
<comment type="caution">
    <text evidence="8">The sequence shown here is derived from an EMBL/GenBank/DDBJ whole genome shotgun (WGS) entry which is preliminary data.</text>
</comment>